<sequence length="160" mass="17279">MSGEDKYRTPSLLSPLCNVCRFKGVVSTTPIIDETVVVTYLIFKDRFIDTGLNRGDGSGDSNGGDDSGDSDGGNNDVGNEGYTNSSPTRCTVPRVRHASVGVRVWSRLDMLSRGIRIYKLNGASLHRAADVTCTAGLASGGRRKQDNLKKFGVVTRWLAH</sequence>
<accession>A0AAP0HZ21</accession>
<protein>
    <submittedName>
        <fullName evidence="2">Uncharacterized protein</fullName>
    </submittedName>
</protein>
<comment type="caution">
    <text evidence="2">The sequence shown here is derived from an EMBL/GenBank/DDBJ whole genome shotgun (WGS) entry which is preliminary data.</text>
</comment>
<dbReference type="AlphaFoldDB" id="A0AAP0HZ21"/>
<reference evidence="2 3" key="1">
    <citation type="submission" date="2024-01" db="EMBL/GenBank/DDBJ databases">
        <title>Genome assemblies of Stephania.</title>
        <authorList>
            <person name="Yang L."/>
        </authorList>
    </citation>
    <scope>NUCLEOTIDE SEQUENCE [LARGE SCALE GENOMIC DNA]</scope>
    <source>
        <strain evidence="2">QJT</strain>
        <tissue evidence="2">Leaf</tissue>
    </source>
</reference>
<name>A0AAP0HZ21_9MAGN</name>
<keyword evidence="3" id="KW-1185">Reference proteome</keyword>
<feature type="region of interest" description="Disordered" evidence="1">
    <location>
        <begin position="54"/>
        <end position="90"/>
    </location>
</feature>
<evidence type="ECO:0000256" key="1">
    <source>
        <dbReference type="SAM" id="MobiDB-lite"/>
    </source>
</evidence>
<dbReference type="EMBL" id="JBBNAE010000008">
    <property type="protein sequence ID" value="KAK9101685.1"/>
    <property type="molecule type" value="Genomic_DNA"/>
</dbReference>
<organism evidence="2 3">
    <name type="scientific">Stephania japonica</name>
    <dbReference type="NCBI Taxonomy" id="461633"/>
    <lineage>
        <taxon>Eukaryota</taxon>
        <taxon>Viridiplantae</taxon>
        <taxon>Streptophyta</taxon>
        <taxon>Embryophyta</taxon>
        <taxon>Tracheophyta</taxon>
        <taxon>Spermatophyta</taxon>
        <taxon>Magnoliopsida</taxon>
        <taxon>Ranunculales</taxon>
        <taxon>Menispermaceae</taxon>
        <taxon>Menispermoideae</taxon>
        <taxon>Cissampelideae</taxon>
        <taxon>Stephania</taxon>
    </lineage>
</organism>
<evidence type="ECO:0000313" key="2">
    <source>
        <dbReference type="EMBL" id="KAK9101685.1"/>
    </source>
</evidence>
<gene>
    <name evidence="2" type="ORF">Sjap_018939</name>
</gene>
<proteinExistence type="predicted"/>
<dbReference type="Proteomes" id="UP001417504">
    <property type="component" value="Unassembled WGS sequence"/>
</dbReference>
<evidence type="ECO:0000313" key="3">
    <source>
        <dbReference type="Proteomes" id="UP001417504"/>
    </source>
</evidence>